<proteinExistence type="predicted"/>
<name>A0A0R3URJ6_MESCO</name>
<evidence type="ECO:0000313" key="3">
    <source>
        <dbReference type="WBParaSite" id="MCOS_0001050101-mRNA-1"/>
    </source>
</evidence>
<evidence type="ECO:0000313" key="2">
    <source>
        <dbReference type="Proteomes" id="UP000267029"/>
    </source>
</evidence>
<protein>
    <submittedName>
        <fullName evidence="1 3">Uncharacterized protein</fullName>
    </submittedName>
</protein>
<evidence type="ECO:0000313" key="1">
    <source>
        <dbReference type="EMBL" id="VDD84499.1"/>
    </source>
</evidence>
<organism evidence="3">
    <name type="scientific">Mesocestoides corti</name>
    <name type="common">Flatworm</name>
    <dbReference type="NCBI Taxonomy" id="53468"/>
    <lineage>
        <taxon>Eukaryota</taxon>
        <taxon>Metazoa</taxon>
        <taxon>Spiralia</taxon>
        <taxon>Lophotrochozoa</taxon>
        <taxon>Platyhelminthes</taxon>
        <taxon>Cestoda</taxon>
        <taxon>Eucestoda</taxon>
        <taxon>Cyclophyllidea</taxon>
        <taxon>Mesocestoididae</taxon>
        <taxon>Mesocestoides</taxon>
    </lineage>
</organism>
<dbReference type="WBParaSite" id="MCOS_0001050101-mRNA-1">
    <property type="protein sequence ID" value="MCOS_0001050101-mRNA-1"/>
    <property type="gene ID" value="MCOS_0001050101"/>
</dbReference>
<gene>
    <name evidence="1" type="ORF">MCOS_LOCUS10502</name>
</gene>
<accession>A0A0R3URJ6</accession>
<reference evidence="1 2" key="2">
    <citation type="submission" date="2018-10" db="EMBL/GenBank/DDBJ databases">
        <authorList>
            <consortium name="Pathogen Informatics"/>
        </authorList>
    </citation>
    <scope>NUCLEOTIDE SEQUENCE [LARGE SCALE GENOMIC DNA]</scope>
</reference>
<dbReference type="AlphaFoldDB" id="A0A0R3URJ6"/>
<reference evidence="3" key="1">
    <citation type="submission" date="2017-02" db="UniProtKB">
        <authorList>
            <consortium name="WormBaseParasite"/>
        </authorList>
    </citation>
    <scope>IDENTIFICATION</scope>
</reference>
<dbReference type="Proteomes" id="UP000267029">
    <property type="component" value="Unassembled WGS sequence"/>
</dbReference>
<keyword evidence="2" id="KW-1185">Reference proteome</keyword>
<dbReference type="EMBL" id="UXSR01006453">
    <property type="protein sequence ID" value="VDD84499.1"/>
    <property type="molecule type" value="Genomic_DNA"/>
</dbReference>
<sequence length="71" mass="7886">MSRPHTSTHLLPTVNPLVDATARIMLLFKLTPPRLPSTGRPGKRLTVSSAGRHRTSHMILAFVASPSYPRW</sequence>